<name>A0ABX8Y5S8_9ACTN</name>
<evidence type="ECO:0000313" key="1">
    <source>
        <dbReference type="EMBL" id="QYX83558.1"/>
    </source>
</evidence>
<protein>
    <submittedName>
        <fullName evidence="1">Uncharacterized protein</fullName>
    </submittedName>
</protein>
<keyword evidence="2" id="KW-1185">Reference proteome</keyword>
<keyword evidence="1" id="KW-0614">Plasmid</keyword>
<organism evidence="1 2">
    <name type="scientific">Streptomyces akebiae</name>
    <dbReference type="NCBI Taxonomy" id="2865673"/>
    <lineage>
        <taxon>Bacteria</taxon>
        <taxon>Bacillati</taxon>
        <taxon>Actinomycetota</taxon>
        <taxon>Actinomycetes</taxon>
        <taxon>Kitasatosporales</taxon>
        <taxon>Streptomycetaceae</taxon>
        <taxon>Streptomyces</taxon>
    </lineage>
</organism>
<dbReference type="EMBL" id="CP080648">
    <property type="protein sequence ID" value="QYX83558.1"/>
    <property type="molecule type" value="Genomic_DNA"/>
</dbReference>
<proteinExistence type="predicted"/>
<geneLocation type="plasmid" evidence="1 2">
    <name>unnamed2</name>
</geneLocation>
<dbReference type="Proteomes" id="UP000827138">
    <property type="component" value="Plasmid unnamed2"/>
</dbReference>
<reference evidence="1 2" key="1">
    <citation type="submission" date="2021-08" db="EMBL/GenBank/DDBJ databases">
        <authorList>
            <person name="Ping M."/>
        </authorList>
    </citation>
    <scope>NUCLEOTIDE SEQUENCE [LARGE SCALE GENOMIC DNA]</scope>
    <source>
        <strain evidence="1 2">MG28</strain>
        <plasmid evidence="1 2">unnamed2</plasmid>
    </source>
</reference>
<accession>A0ABX8Y5S8</accession>
<dbReference type="RefSeq" id="WP_220652022.1">
    <property type="nucleotide sequence ID" value="NZ_CP080648.1"/>
</dbReference>
<sequence length="62" mass="7007">MRPGGRLRILDANGLVHESMTVGRLSLGAEFLHATQLLDVATEAGTDTRHWMEHRETERLRP</sequence>
<evidence type="ECO:0000313" key="2">
    <source>
        <dbReference type="Proteomes" id="UP000827138"/>
    </source>
</evidence>
<gene>
    <name evidence="1" type="ORF">K1J60_44635</name>
</gene>